<dbReference type="Gene3D" id="3.40.50.1910">
    <property type="match status" value="1"/>
</dbReference>
<protein>
    <recommendedName>
        <fullName evidence="6">Vacuolar protein sorting-associated protein 45</fullName>
    </recommendedName>
</protein>
<evidence type="ECO:0000313" key="9">
    <source>
        <dbReference type="Proteomes" id="UP001211065"/>
    </source>
</evidence>
<evidence type="ECO:0000256" key="4">
    <source>
        <dbReference type="ARBA" id="ARBA00022927"/>
    </source>
</evidence>
<evidence type="ECO:0000256" key="1">
    <source>
        <dbReference type="ARBA" id="ARBA00004184"/>
    </source>
</evidence>
<dbReference type="Pfam" id="PF00995">
    <property type="entry name" value="Sec1"/>
    <property type="match status" value="1"/>
</dbReference>
<feature type="compositionally biased region" description="Basic and acidic residues" evidence="7">
    <location>
        <begin position="589"/>
        <end position="605"/>
    </location>
</feature>
<dbReference type="SUPFAM" id="SSF56815">
    <property type="entry name" value="Sec1/munc18-like (SM) proteins"/>
    <property type="match status" value="1"/>
</dbReference>
<comment type="similarity">
    <text evidence="2">Belongs to the STXBP/unc-18/SEC1 family.</text>
</comment>
<evidence type="ECO:0000313" key="8">
    <source>
        <dbReference type="EMBL" id="KAJ3223529.1"/>
    </source>
</evidence>
<evidence type="ECO:0000256" key="2">
    <source>
        <dbReference type="ARBA" id="ARBA00009884"/>
    </source>
</evidence>
<evidence type="ECO:0000256" key="6">
    <source>
        <dbReference type="ARBA" id="ARBA00073001"/>
    </source>
</evidence>
<keyword evidence="9" id="KW-1185">Reference proteome</keyword>
<dbReference type="GO" id="GO:0015031">
    <property type="term" value="P:protein transport"/>
    <property type="evidence" value="ECO:0007669"/>
    <property type="project" value="UniProtKB-KW"/>
</dbReference>
<dbReference type="GO" id="GO:0031410">
    <property type="term" value="C:cytoplasmic vesicle"/>
    <property type="evidence" value="ECO:0007669"/>
    <property type="project" value="UniProtKB-ARBA"/>
</dbReference>
<dbReference type="FunFam" id="3.90.830.10:FF:000002">
    <property type="entry name" value="Vacuolar protein sorting-associated protein 45"/>
    <property type="match status" value="1"/>
</dbReference>
<dbReference type="Gene3D" id="1.25.40.60">
    <property type="match status" value="1"/>
</dbReference>
<name>A0AAD5U3T9_9FUNG</name>
<feature type="region of interest" description="Disordered" evidence="7">
    <location>
        <begin position="573"/>
        <end position="605"/>
    </location>
</feature>
<comment type="subcellular location">
    <subcellularLocation>
        <location evidence="1">Endomembrane system</location>
        <topology evidence="1">Peripheral membrane protein</topology>
    </subcellularLocation>
</comment>
<dbReference type="InterPro" id="IPR036045">
    <property type="entry name" value="Sec1-like_sf"/>
</dbReference>
<evidence type="ECO:0000256" key="5">
    <source>
        <dbReference type="ARBA" id="ARBA00023136"/>
    </source>
</evidence>
<dbReference type="PANTHER" id="PTHR11679">
    <property type="entry name" value="VESICLE PROTEIN SORTING-ASSOCIATED"/>
    <property type="match status" value="1"/>
</dbReference>
<dbReference type="InterPro" id="IPR027482">
    <property type="entry name" value="Sec1-like_dom2"/>
</dbReference>
<dbReference type="Gene3D" id="3.40.50.2060">
    <property type="match status" value="1"/>
</dbReference>
<dbReference type="EMBL" id="JADGJW010000126">
    <property type="protein sequence ID" value="KAJ3223529.1"/>
    <property type="molecule type" value="Genomic_DNA"/>
</dbReference>
<evidence type="ECO:0000256" key="3">
    <source>
        <dbReference type="ARBA" id="ARBA00022448"/>
    </source>
</evidence>
<dbReference type="GO" id="GO:0012505">
    <property type="term" value="C:endomembrane system"/>
    <property type="evidence" value="ECO:0007669"/>
    <property type="project" value="UniProtKB-SubCell"/>
</dbReference>
<sequence length="605" mass="70265">MDCLKSVQNYLSKMVSEVNGMKVLLLDQDTTPIISVAVTQTTLLAKEVYLIDRIDNRSRDKMKHLKCICFCRPTPESIQAIVEELRQPNYGEYYLYFSNTLKKSQIERLAEVDEFECVREVQEYFSDFLAINPELFSLNLNSSKNSIFIENSSTWDNKSYDRCSEGIIAILLALKRKPLIRYERNSIIGRKLATEVNYQIQQELPLFEFRKMDTPPILLILDRRNDPVTPLLNQWTYQAMVHELLGINNSRVDLSNVPGIRPEMKEVVLSIDHDQFYKKNMFLNFGELGSNIKEYLDEYQLKHKSSMNIESIDDMKKFMEDYPEFRKLSGNVTKHVALVGELSRIIEKEMLLEVSELEQSLACSESHTQDLKTLKNLLERSSLSDDHKIRLTLLYALHYEKSTNNFTNGLVDLLTRNRVDPNKILMINEILKYANSENRQEDLFANEDVLSRTKNVFKGLKGVENVYTQHVPQLIKILESLVKGKLKDSTYPFVEGNSKDRPQDVIVFMIGGATYAEAREVEKFNRMYQGVRVVLGGTFIHNSKRYVENITIHLRNIAFSFLSEVHDAVNKWSAPKEENNNNNEFNSKLQRDNNRPVRSNKLENF</sequence>
<organism evidence="8 9">
    <name type="scientific">Clydaea vesicula</name>
    <dbReference type="NCBI Taxonomy" id="447962"/>
    <lineage>
        <taxon>Eukaryota</taxon>
        <taxon>Fungi</taxon>
        <taxon>Fungi incertae sedis</taxon>
        <taxon>Chytridiomycota</taxon>
        <taxon>Chytridiomycota incertae sedis</taxon>
        <taxon>Chytridiomycetes</taxon>
        <taxon>Lobulomycetales</taxon>
        <taxon>Lobulomycetaceae</taxon>
        <taxon>Clydaea</taxon>
    </lineage>
</organism>
<dbReference type="PIRSF" id="PIRSF005715">
    <property type="entry name" value="VPS45_Sec1"/>
    <property type="match status" value="1"/>
</dbReference>
<dbReference type="Proteomes" id="UP001211065">
    <property type="component" value="Unassembled WGS sequence"/>
</dbReference>
<accession>A0AAD5U3T9</accession>
<keyword evidence="5" id="KW-0472">Membrane</keyword>
<comment type="caution">
    <text evidence="8">The sequence shown here is derived from an EMBL/GenBank/DDBJ whole genome shotgun (WGS) entry which is preliminary data.</text>
</comment>
<dbReference type="GO" id="GO:0016192">
    <property type="term" value="P:vesicle-mediated transport"/>
    <property type="evidence" value="ECO:0007669"/>
    <property type="project" value="InterPro"/>
</dbReference>
<dbReference type="InterPro" id="IPR043127">
    <property type="entry name" value="Sec-1-like_dom3a"/>
</dbReference>
<keyword evidence="4" id="KW-0653">Protein transport</keyword>
<keyword evidence="3" id="KW-0813">Transport</keyword>
<evidence type="ECO:0000256" key="7">
    <source>
        <dbReference type="SAM" id="MobiDB-lite"/>
    </source>
</evidence>
<dbReference type="InterPro" id="IPR001619">
    <property type="entry name" value="Sec1-like"/>
</dbReference>
<dbReference type="InterPro" id="IPR043154">
    <property type="entry name" value="Sec-1-like_dom1"/>
</dbReference>
<dbReference type="AlphaFoldDB" id="A0AAD5U3T9"/>
<gene>
    <name evidence="8" type="primary">VPS45</name>
    <name evidence="8" type="ORF">HK099_001007</name>
</gene>
<dbReference type="Gene3D" id="3.90.830.10">
    <property type="entry name" value="Syntaxin Binding Protein 1, Chain A, domain 2"/>
    <property type="match status" value="1"/>
</dbReference>
<proteinExistence type="inferred from homology"/>
<reference evidence="8" key="1">
    <citation type="submission" date="2020-05" db="EMBL/GenBank/DDBJ databases">
        <title>Phylogenomic resolution of chytrid fungi.</title>
        <authorList>
            <person name="Stajich J.E."/>
            <person name="Amses K."/>
            <person name="Simmons R."/>
            <person name="Seto K."/>
            <person name="Myers J."/>
            <person name="Bonds A."/>
            <person name="Quandt C.A."/>
            <person name="Barry K."/>
            <person name="Liu P."/>
            <person name="Grigoriev I."/>
            <person name="Longcore J.E."/>
            <person name="James T.Y."/>
        </authorList>
    </citation>
    <scope>NUCLEOTIDE SEQUENCE</scope>
    <source>
        <strain evidence="8">JEL0476</strain>
    </source>
</reference>